<organism evidence="1 2">
    <name type="scientific">Holdemanella hominis</name>
    <dbReference type="NCBI Taxonomy" id="2764327"/>
    <lineage>
        <taxon>Bacteria</taxon>
        <taxon>Bacillati</taxon>
        <taxon>Bacillota</taxon>
        <taxon>Erysipelotrichia</taxon>
        <taxon>Erysipelotrichales</taxon>
        <taxon>Erysipelotrichaceae</taxon>
        <taxon>Holdemanella</taxon>
    </lineage>
</organism>
<dbReference type="EMBL" id="JACRWH010000003">
    <property type="protein sequence ID" value="MBC6011516.1"/>
    <property type="molecule type" value="Genomic_DNA"/>
</dbReference>
<gene>
    <name evidence="1" type="ORF">H8911_01915</name>
</gene>
<reference evidence="1 2" key="1">
    <citation type="submission" date="2020-08" db="EMBL/GenBank/DDBJ databases">
        <authorList>
            <person name="Liu C."/>
            <person name="Sun Q."/>
        </authorList>
    </citation>
    <scope>NUCLEOTIDE SEQUENCE [LARGE SCALE GENOMIC DNA]</scope>
    <source>
        <strain evidence="1 2">L34</strain>
    </source>
</reference>
<dbReference type="Proteomes" id="UP000649075">
    <property type="component" value="Unassembled WGS sequence"/>
</dbReference>
<comment type="caution">
    <text evidence="1">The sequence shown here is derived from an EMBL/GenBank/DDBJ whole genome shotgun (WGS) entry which is preliminary data.</text>
</comment>
<proteinExistence type="predicted"/>
<sequence>MNSVLEKVGILDFVHEQGGLNMHIEKRPFMETKTFCSQCKVHCYKKDKREQIRKVMRFSGPRMLVYHPIMAIRHLYYQITDK</sequence>
<accession>A0ABR7KGE8</accession>
<name>A0ABR7KGE8_9FIRM</name>
<dbReference type="InterPro" id="IPR020483">
    <property type="entry name" value="Uncharacterised_YgbA"/>
</dbReference>
<evidence type="ECO:0000313" key="1">
    <source>
        <dbReference type="EMBL" id="MBC6011516.1"/>
    </source>
</evidence>
<protein>
    <submittedName>
        <fullName evidence="1">Nitrous oxide-stimulated promoter family protein</fullName>
    </submittedName>
</protein>
<dbReference type="Pfam" id="PF11756">
    <property type="entry name" value="YgbA_NO"/>
    <property type="match status" value="1"/>
</dbReference>
<evidence type="ECO:0000313" key="2">
    <source>
        <dbReference type="Proteomes" id="UP000649075"/>
    </source>
</evidence>
<keyword evidence="2" id="KW-1185">Reference proteome</keyword>